<dbReference type="SUPFAM" id="SSF90123">
    <property type="entry name" value="ABC transporter transmembrane region"/>
    <property type="match status" value="1"/>
</dbReference>
<feature type="transmembrane region" description="Helical" evidence="4">
    <location>
        <begin position="285"/>
        <end position="308"/>
    </location>
</feature>
<gene>
    <name evidence="5" type="ORF">TA09765</name>
</gene>
<dbReference type="STRING" id="5874.Q4UD66"/>
<dbReference type="EMBL" id="CR940349">
    <property type="protein sequence ID" value="CAI74973.1"/>
    <property type="molecule type" value="Genomic_DNA"/>
</dbReference>
<feature type="transmembrane region" description="Helical" evidence="4">
    <location>
        <begin position="320"/>
        <end position="344"/>
    </location>
</feature>
<dbReference type="GeneID" id="3864542"/>
<dbReference type="GO" id="GO:0016020">
    <property type="term" value="C:membrane"/>
    <property type="evidence" value="ECO:0007669"/>
    <property type="project" value="InterPro"/>
</dbReference>
<evidence type="ECO:0000256" key="4">
    <source>
        <dbReference type="SAM" id="Phobius"/>
    </source>
</evidence>
<keyword evidence="3 4" id="KW-0472">Membrane</keyword>
<dbReference type="RefSeq" id="XP_954708.1">
    <property type="nucleotide sequence ID" value="XM_949615.1"/>
</dbReference>
<dbReference type="OrthoDB" id="362817at2759"/>
<dbReference type="AlphaFoldDB" id="Q4UD66"/>
<reference evidence="5" key="1">
    <citation type="journal article" date="2005" name="Science">
        <title>Genome of the host-cell transforming parasite Theileria annulata compared with T. parva.</title>
        <authorList>
            <person name="Pain A."/>
            <person name="Renauld H."/>
            <person name="Berriman M."/>
            <person name="Murphy L."/>
            <person name="Yeats C.A."/>
            <person name="Weir W."/>
            <person name="Kerhornou A."/>
            <person name="Aslett M."/>
            <person name="Bishop R."/>
            <person name="Bouchier C."/>
            <person name="Cochet M."/>
            <person name="Coulson R.M.R."/>
            <person name="Cronin A."/>
            <person name="de Villiers E.P."/>
            <person name="Fraser A."/>
            <person name="Fosker N."/>
            <person name="Gardner M."/>
            <person name="Goble A."/>
            <person name="Griffiths-Jones S."/>
            <person name="Harris D.E."/>
            <person name="Katzer F."/>
            <person name="Larke N."/>
            <person name="Lord A."/>
            <person name="Maser P."/>
            <person name="McKellar S."/>
            <person name="Mooney P."/>
            <person name="Morton F."/>
            <person name="Nene V."/>
            <person name="O'Neil S."/>
            <person name="Price C."/>
            <person name="Quail M.A."/>
            <person name="Rabbinowitsch E."/>
            <person name="Rawlings N.D."/>
            <person name="Rutter S."/>
            <person name="Saunders D."/>
            <person name="Seeger K."/>
            <person name="Shah T."/>
            <person name="Squares R."/>
            <person name="Squares S."/>
            <person name="Tivey A."/>
            <person name="Walker A.R."/>
            <person name="Woodward J."/>
            <person name="Dobbelaere D.A.E."/>
            <person name="Langsley G."/>
            <person name="Rajandream M.A."/>
            <person name="McKeever D."/>
            <person name="Shiels B."/>
            <person name="Tait A."/>
            <person name="Barrell B.G."/>
            <person name="Hall N."/>
        </authorList>
    </citation>
    <scope>NUCLEOTIDE SEQUENCE [LARGE SCALE GENOMIC DNA]</scope>
    <source>
        <strain evidence="5">Ankara isolate clone C9</strain>
    </source>
</reference>
<feature type="transmembrane region" description="Helical" evidence="4">
    <location>
        <begin position="141"/>
        <end position="161"/>
    </location>
</feature>
<evidence type="ECO:0000256" key="3">
    <source>
        <dbReference type="ARBA" id="ARBA00023136"/>
    </source>
</evidence>
<feature type="transmembrane region" description="Helical" evidence="4">
    <location>
        <begin position="173"/>
        <end position="196"/>
    </location>
</feature>
<evidence type="ECO:0000256" key="2">
    <source>
        <dbReference type="ARBA" id="ARBA00022989"/>
    </source>
</evidence>
<proteinExistence type="predicted"/>
<evidence type="ECO:0000256" key="1">
    <source>
        <dbReference type="ARBA" id="ARBA00022692"/>
    </source>
</evidence>
<organism evidence="5">
    <name type="scientific">Theileria annulata</name>
    <dbReference type="NCBI Taxonomy" id="5874"/>
    <lineage>
        <taxon>Eukaryota</taxon>
        <taxon>Sar</taxon>
        <taxon>Alveolata</taxon>
        <taxon>Apicomplexa</taxon>
        <taxon>Aconoidasida</taxon>
        <taxon>Piroplasmida</taxon>
        <taxon>Theileriidae</taxon>
        <taxon>Theileria</taxon>
    </lineage>
</organism>
<keyword evidence="1 4" id="KW-0812">Transmembrane</keyword>
<protein>
    <submittedName>
        <fullName evidence="5">SfiI-subtelomeric related protein family member, putative</fullName>
    </submittedName>
</protein>
<feature type="non-terminal residue" evidence="5">
    <location>
        <position position="347"/>
    </location>
</feature>
<dbReference type="InParanoid" id="Q4UD66"/>
<accession>Q4UD66</accession>
<sequence length="347" mass="40695">MSRYGNFHKGLTGSKCYSIDNDSTHHYWESKSYSKTYFKNKSLYLKFRYYDSTSVLKFLFFHWLTKWAFLLSKQYVEPYKLHPLPVADQILHWQPIFSKNLSDGLLSLESYETSQYGHPNTKPPRSVLLRALFLTFWKRTLFGLLGIVVTNVLSMSIALLIKHLLDTLNTKSFTLAKIFLFLFAIIGLQIIDGLLIENFTYYLLRLRLIWEYSIAITVFQHGLSHRRNFYNNINGSNFLNVCNNVLHSCSPDSDCSKNPLYCPARRFQNKDITPNMFTFEIMDPFYISMFLQSLIYVVNFLSNFIYGIVLISTQIKINVWVLYVLGAVFTFMLIVVEIINSFIFHFI</sequence>
<keyword evidence="2 4" id="KW-1133">Transmembrane helix</keyword>
<dbReference type="GO" id="GO:0005524">
    <property type="term" value="F:ATP binding"/>
    <property type="evidence" value="ECO:0007669"/>
    <property type="project" value="InterPro"/>
</dbReference>
<evidence type="ECO:0000313" key="5">
    <source>
        <dbReference type="EMBL" id="CAI74973.1"/>
    </source>
</evidence>
<name>Q4UD66_THEAN</name>
<dbReference type="KEGG" id="tan:TA09765"/>
<dbReference type="InterPro" id="IPR036640">
    <property type="entry name" value="ABC1_TM_sf"/>
</dbReference>
<dbReference type="VEuPathDB" id="PiroplasmaDB:TA09765"/>